<evidence type="ECO:0000256" key="1">
    <source>
        <dbReference type="SAM" id="Phobius"/>
    </source>
</evidence>
<feature type="transmembrane region" description="Helical" evidence="1">
    <location>
        <begin position="139"/>
        <end position="161"/>
    </location>
</feature>
<proteinExistence type="predicted"/>
<gene>
    <name evidence="2" type="ORF">NX720_10170</name>
</gene>
<keyword evidence="1" id="KW-0472">Membrane</keyword>
<reference evidence="2" key="1">
    <citation type="submission" date="2022-10" db="EMBL/GenBank/DDBJ databases">
        <title>Completed Genome Sequence of two octocoral isolated bacterium, Endozoicomonas euniceicola EF212T and Endozoicomonas gorgoniicola PS125T.</title>
        <authorList>
            <person name="Chiou Y.-J."/>
            <person name="Chen Y.-H."/>
        </authorList>
    </citation>
    <scope>NUCLEOTIDE SEQUENCE</scope>
    <source>
        <strain evidence="2">EF212</strain>
    </source>
</reference>
<dbReference type="EMBL" id="CP103300">
    <property type="protein sequence ID" value="UYM18243.1"/>
    <property type="molecule type" value="Genomic_DNA"/>
</dbReference>
<protein>
    <submittedName>
        <fullName evidence="2">Uncharacterized protein</fullName>
    </submittedName>
</protein>
<accession>A0ABY6GZK9</accession>
<evidence type="ECO:0000313" key="2">
    <source>
        <dbReference type="EMBL" id="UYM18243.1"/>
    </source>
</evidence>
<feature type="transmembrane region" description="Helical" evidence="1">
    <location>
        <begin position="308"/>
        <end position="326"/>
    </location>
</feature>
<feature type="transmembrane region" description="Helical" evidence="1">
    <location>
        <begin position="173"/>
        <end position="192"/>
    </location>
</feature>
<feature type="transmembrane region" description="Helical" evidence="1">
    <location>
        <begin position="247"/>
        <end position="266"/>
    </location>
</feature>
<dbReference type="Proteomes" id="UP001163255">
    <property type="component" value="Chromosome"/>
</dbReference>
<feature type="transmembrane region" description="Helical" evidence="1">
    <location>
        <begin position="204"/>
        <end position="226"/>
    </location>
</feature>
<keyword evidence="1" id="KW-0812">Transmembrane</keyword>
<evidence type="ECO:0000313" key="3">
    <source>
        <dbReference type="Proteomes" id="UP001163255"/>
    </source>
</evidence>
<feature type="transmembrane region" description="Helical" evidence="1">
    <location>
        <begin position="272"/>
        <end position="296"/>
    </location>
</feature>
<keyword evidence="3" id="KW-1185">Reference proteome</keyword>
<organism evidence="2 3">
    <name type="scientific">Endozoicomonas euniceicola</name>
    <dbReference type="NCBI Taxonomy" id="1234143"/>
    <lineage>
        <taxon>Bacteria</taxon>
        <taxon>Pseudomonadati</taxon>
        <taxon>Pseudomonadota</taxon>
        <taxon>Gammaproteobacteria</taxon>
        <taxon>Oceanospirillales</taxon>
        <taxon>Endozoicomonadaceae</taxon>
        <taxon>Endozoicomonas</taxon>
    </lineage>
</organism>
<dbReference type="RefSeq" id="WP_262600997.1">
    <property type="nucleotide sequence ID" value="NZ_CP103300.1"/>
</dbReference>
<keyword evidence="1" id="KW-1133">Transmembrane helix</keyword>
<sequence length="360" mass="38301">MAKAYDGEFIDEHFAQDSALVLLNGAVFSAGLEFICHKVVRTPGDQGRVFCLHFAPELTSFLYLIKSQWPTGNIKVWSHLNTAFFAGMAVCILNLPEFPKLSALNMRWAVTYMIYPHVAQMMADTAAHYSAESNQTNSMAAYVLFGVASTIMVMISLFQWHEIRQAFHYSPEAVMITSAGTALISTFFYLFLQSLDEVSNLEQAGAVAVAVAVAEAGALVVATAVAKYGVIPIPIIPIPITIPSPGVGAFFGAGNSILYPALVGVVCNAEALTLAAVGAGAGVAIIALTGSIAAALSQAPAMFSVNKGLTTIVAAGLPLMVTSWLASLNRFVKVNATAHETMQSIFIPSLPELKIFYPEN</sequence>
<name>A0ABY6GZK9_9GAMM</name>